<evidence type="ECO:0000256" key="8">
    <source>
        <dbReference type="SAM" id="MobiDB-lite"/>
    </source>
</evidence>
<feature type="compositionally biased region" description="Pro residues" evidence="8">
    <location>
        <begin position="501"/>
        <end position="545"/>
    </location>
</feature>
<comment type="caution">
    <text evidence="10">The sequence shown here is derived from an EMBL/GenBank/DDBJ whole genome shotgun (WGS) entry which is preliminary data.</text>
</comment>
<dbReference type="PRINTS" id="PR01021">
    <property type="entry name" value="OMPADOMAIN"/>
</dbReference>
<dbReference type="InterPro" id="IPR013105">
    <property type="entry name" value="TPR_2"/>
</dbReference>
<dbReference type="InterPro" id="IPR006665">
    <property type="entry name" value="OmpA-like"/>
</dbReference>
<comment type="subcellular location">
    <subcellularLocation>
        <location evidence="1">Cell outer membrane</location>
    </subcellularLocation>
</comment>
<dbReference type="InterPro" id="IPR036737">
    <property type="entry name" value="OmpA-like_sf"/>
</dbReference>
<evidence type="ECO:0000256" key="5">
    <source>
        <dbReference type="ARBA" id="ARBA00023237"/>
    </source>
</evidence>
<feature type="compositionally biased region" description="Low complexity" evidence="8">
    <location>
        <begin position="491"/>
        <end position="500"/>
    </location>
</feature>
<dbReference type="PANTHER" id="PTHR30329">
    <property type="entry name" value="STATOR ELEMENT OF FLAGELLAR MOTOR COMPLEX"/>
    <property type="match status" value="1"/>
</dbReference>
<dbReference type="SMART" id="SM00028">
    <property type="entry name" value="TPR"/>
    <property type="match status" value="2"/>
</dbReference>
<dbReference type="InterPro" id="IPR019734">
    <property type="entry name" value="TPR_rpt"/>
</dbReference>
<protein>
    <submittedName>
        <fullName evidence="10">Tetratricopeptide repeat protein</fullName>
    </submittedName>
</protein>
<keyword evidence="5" id="KW-0998">Cell outer membrane</keyword>
<feature type="domain" description="OmpA-like" evidence="9">
    <location>
        <begin position="182"/>
        <end position="302"/>
    </location>
</feature>
<dbReference type="PROSITE" id="PS50293">
    <property type="entry name" value="TPR_REGION"/>
    <property type="match status" value="2"/>
</dbReference>
<evidence type="ECO:0000256" key="7">
    <source>
        <dbReference type="PROSITE-ProRule" id="PRU00473"/>
    </source>
</evidence>
<dbReference type="Gene3D" id="3.30.1330.60">
    <property type="entry name" value="OmpA-like domain"/>
    <property type="match status" value="1"/>
</dbReference>
<evidence type="ECO:0000256" key="2">
    <source>
        <dbReference type="ARBA" id="ARBA00022737"/>
    </source>
</evidence>
<evidence type="ECO:0000313" key="10">
    <source>
        <dbReference type="EMBL" id="HGY39884.1"/>
    </source>
</evidence>
<sequence>MKEVETMRVRWVLWFALVVCLSTVWISGVGAKEDAAYQKAMQLFEEARNLPPDDFIGKEILYRKAVTIYPEFAEAWNNLGNAYENLRQYGKARECYQRAIRIKPGLAAPYFGLGDIAFATGDYEEAKKWYEKGIALDPGDETAQKRLQLIESLLGKKTDLITAEEIVAAFSSMVTRGPGGVRSPSITFPEKTLPFDYNSAEIRPDARAQLNEIGKALSSPQLAQAVFEIAGHTCDLGSEGYNLVLSTKRAENVRKYLIENFAIAPYRLAAVGYGETSPLVPNTSEENRRINRRVEIRKIAERAEKPAANASEFSVKVDFLYLEGNRKVPMRQNMILTGDDNYQIFFRASHDCYVYILQVDSQNRIFQLFPNPEYTPYTNPVKAGKDYWIPDKDLYFFLDEVQGEETIYFFASRNRPVDVEEAIALSLQGESAPLKERLVLRGVGGSRQASPRVSTAEPPLSGGDYFYLVFSFYNSTAEAQPFSVPSPQPEPSQESVEILPSPSPEVVPSPSPSPRAVPSPSPSPKVVPSPSPSPEPLPPDFPDLPPGVATPVDFSPEVFG</sequence>
<feature type="region of interest" description="Disordered" evidence="8">
    <location>
        <begin position="480"/>
        <end position="560"/>
    </location>
</feature>
<dbReference type="CDD" id="cd07185">
    <property type="entry name" value="OmpA_C-like"/>
    <property type="match status" value="1"/>
</dbReference>
<dbReference type="AlphaFoldDB" id="A0A7V4TIU3"/>
<organism evidence="10">
    <name type="scientific">Candidatus Caldatribacterium saccharofermentans</name>
    <dbReference type="NCBI Taxonomy" id="1454753"/>
    <lineage>
        <taxon>Bacteria</taxon>
        <taxon>Pseudomonadati</taxon>
        <taxon>Atribacterota</taxon>
        <taxon>Atribacteria</taxon>
        <taxon>Atribacterales</taxon>
        <taxon>Candidatus Caldatribacteriaceae</taxon>
        <taxon>Candidatus Caldatribacterium</taxon>
    </lineage>
</organism>
<reference evidence="10" key="1">
    <citation type="journal article" date="2020" name="mSystems">
        <title>Genome- and Community-Level Interaction Insights into Carbon Utilization and Element Cycling Functions of Hydrothermarchaeota in Hydrothermal Sediment.</title>
        <authorList>
            <person name="Zhou Z."/>
            <person name="Liu Y."/>
            <person name="Xu W."/>
            <person name="Pan J."/>
            <person name="Luo Z.H."/>
            <person name="Li M."/>
        </authorList>
    </citation>
    <scope>NUCLEOTIDE SEQUENCE [LARGE SCALE GENOMIC DNA]</scope>
    <source>
        <strain evidence="10">SpSt-82</strain>
    </source>
</reference>
<gene>
    <name evidence="10" type="ORF">ENW11_08775</name>
</gene>
<dbReference type="Pfam" id="PF00691">
    <property type="entry name" value="OmpA"/>
    <property type="match status" value="1"/>
</dbReference>
<dbReference type="SUPFAM" id="SSF103088">
    <property type="entry name" value="OmpA-like"/>
    <property type="match status" value="1"/>
</dbReference>
<dbReference type="SUPFAM" id="SSF48452">
    <property type="entry name" value="TPR-like"/>
    <property type="match status" value="1"/>
</dbReference>
<dbReference type="InterPro" id="IPR006664">
    <property type="entry name" value="OMP_bac"/>
</dbReference>
<dbReference type="PROSITE" id="PS51123">
    <property type="entry name" value="OMPA_2"/>
    <property type="match status" value="1"/>
</dbReference>
<dbReference type="InterPro" id="IPR025493">
    <property type="entry name" value="DUF4384"/>
</dbReference>
<keyword evidence="3 6" id="KW-0802">TPR repeat</keyword>
<accession>A0A7V4TIU3</accession>
<evidence type="ECO:0000256" key="4">
    <source>
        <dbReference type="ARBA" id="ARBA00023136"/>
    </source>
</evidence>
<evidence type="ECO:0000256" key="3">
    <source>
        <dbReference type="ARBA" id="ARBA00022803"/>
    </source>
</evidence>
<keyword evidence="4 7" id="KW-0472">Membrane</keyword>
<feature type="repeat" description="TPR" evidence="6">
    <location>
        <begin position="73"/>
        <end position="106"/>
    </location>
</feature>
<dbReference type="Pfam" id="PF00515">
    <property type="entry name" value="TPR_1"/>
    <property type="match status" value="1"/>
</dbReference>
<feature type="repeat" description="TPR" evidence="6">
    <location>
        <begin position="107"/>
        <end position="140"/>
    </location>
</feature>
<dbReference type="EMBL" id="DTIY01000068">
    <property type="protein sequence ID" value="HGY39884.1"/>
    <property type="molecule type" value="Genomic_DNA"/>
</dbReference>
<evidence type="ECO:0000256" key="1">
    <source>
        <dbReference type="ARBA" id="ARBA00004442"/>
    </source>
</evidence>
<dbReference type="PROSITE" id="PS50005">
    <property type="entry name" value="TPR"/>
    <property type="match status" value="2"/>
</dbReference>
<evidence type="ECO:0000256" key="6">
    <source>
        <dbReference type="PROSITE-ProRule" id="PRU00339"/>
    </source>
</evidence>
<proteinExistence type="predicted"/>
<dbReference type="Gene3D" id="1.25.40.10">
    <property type="entry name" value="Tetratricopeptide repeat domain"/>
    <property type="match status" value="1"/>
</dbReference>
<dbReference type="GO" id="GO:0009279">
    <property type="term" value="C:cell outer membrane"/>
    <property type="evidence" value="ECO:0007669"/>
    <property type="project" value="UniProtKB-SubCell"/>
</dbReference>
<dbReference type="Pfam" id="PF07719">
    <property type="entry name" value="TPR_2"/>
    <property type="match status" value="1"/>
</dbReference>
<dbReference type="InterPro" id="IPR050330">
    <property type="entry name" value="Bact_OuterMem_StrucFunc"/>
</dbReference>
<dbReference type="PANTHER" id="PTHR30329:SF21">
    <property type="entry name" value="LIPOPROTEIN YIAD-RELATED"/>
    <property type="match status" value="1"/>
</dbReference>
<name>A0A7V4TIU3_9BACT</name>
<evidence type="ECO:0000259" key="9">
    <source>
        <dbReference type="PROSITE" id="PS51123"/>
    </source>
</evidence>
<dbReference type="Pfam" id="PF14326">
    <property type="entry name" value="DUF4384"/>
    <property type="match status" value="1"/>
</dbReference>
<dbReference type="InterPro" id="IPR011990">
    <property type="entry name" value="TPR-like_helical_dom_sf"/>
</dbReference>
<keyword evidence="2" id="KW-0677">Repeat</keyword>